<name>A0A364LLC2_9GAMM</name>
<dbReference type="GO" id="GO:0006744">
    <property type="term" value="P:ubiquinone biosynthetic process"/>
    <property type="evidence" value="ECO:0007669"/>
    <property type="project" value="UniProtKB-UniPathway"/>
</dbReference>
<organism evidence="9 10">
    <name type="scientific">Legionella quinlivanii</name>
    <dbReference type="NCBI Taxonomy" id="45073"/>
    <lineage>
        <taxon>Bacteria</taxon>
        <taxon>Pseudomonadati</taxon>
        <taxon>Pseudomonadota</taxon>
        <taxon>Gammaproteobacteria</taxon>
        <taxon>Legionellales</taxon>
        <taxon>Legionellaceae</taxon>
        <taxon>Legionella</taxon>
    </lineage>
</organism>
<feature type="domain" description="FAD-binding" evidence="8">
    <location>
        <begin position="5"/>
        <end position="339"/>
    </location>
</feature>
<evidence type="ECO:0000256" key="5">
    <source>
        <dbReference type="ARBA" id="ARBA00022827"/>
    </source>
</evidence>
<dbReference type="InterPro" id="IPR051205">
    <property type="entry name" value="UbiH/COQ6_monooxygenase"/>
</dbReference>
<dbReference type="PANTHER" id="PTHR43876:SF7">
    <property type="entry name" value="UBIQUINONE BIOSYNTHESIS MONOOXYGENASE COQ6, MITOCHONDRIAL"/>
    <property type="match status" value="1"/>
</dbReference>
<keyword evidence="7" id="KW-0503">Monooxygenase</keyword>
<dbReference type="PRINTS" id="PR00420">
    <property type="entry name" value="RNGMNOXGNASE"/>
</dbReference>
<evidence type="ECO:0000256" key="3">
    <source>
        <dbReference type="ARBA" id="ARBA00005349"/>
    </source>
</evidence>
<dbReference type="PANTHER" id="PTHR43876">
    <property type="entry name" value="UBIQUINONE BIOSYNTHESIS MONOOXYGENASE COQ6, MITOCHONDRIAL"/>
    <property type="match status" value="1"/>
</dbReference>
<comment type="similarity">
    <text evidence="3">Belongs to the UbiH/COQ6 family.</text>
</comment>
<keyword evidence="5" id="KW-0274">FAD</keyword>
<evidence type="ECO:0000256" key="1">
    <source>
        <dbReference type="ARBA" id="ARBA00001974"/>
    </source>
</evidence>
<dbReference type="EMBL" id="MVJN01000003">
    <property type="protein sequence ID" value="RAP37348.1"/>
    <property type="molecule type" value="Genomic_DNA"/>
</dbReference>
<dbReference type="GO" id="GO:0071949">
    <property type="term" value="F:FAD binding"/>
    <property type="evidence" value="ECO:0007669"/>
    <property type="project" value="InterPro"/>
</dbReference>
<evidence type="ECO:0000313" key="9">
    <source>
        <dbReference type="EMBL" id="RAP37348.1"/>
    </source>
</evidence>
<dbReference type="UniPathway" id="UPA00232"/>
<keyword evidence="4" id="KW-0285">Flavoprotein</keyword>
<dbReference type="Proteomes" id="UP000249458">
    <property type="component" value="Unassembled WGS sequence"/>
</dbReference>
<reference evidence="9 10" key="1">
    <citation type="submission" date="2017-02" db="EMBL/GenBank/DDBJ databases">
        <title>Legionella quilivanii strain from human: case report and whole genome sequencing analysis.</title>
        <authorList>
            <person name="Lalancette C."/>
            <person name="Leduc J.-M."/>
            <person name="Levesque S."/>
            <person name="Fournier E."/>
            <person name="Saoud J."/>
            <person name="Faucher S.P."/>
            <person name="Bernard K."/>
            <person name="Martineau C."/>
            <person name="Longtin J."/>
        </authorList>
    </citation>
    <scope>NUCLEOTIDE SEQUENCE [LARGE SCALE GENOMIC DNA]</scope>
    <source>
        <strain evidence="9 10">ID143958</strain>
    </source>
</reference>
<comment type="cofactor">
    <cofactor evidence="1">
        <name>FAD</name>
        <dbReference type="ChEBI" id="CHEBI:57692"/>
    </cofactor>
</comment>
<evidence type="ECO:0000256" key="6">
    <source>
        <dbReference type="ARBA" id="ARBA00023002"/>
    </source>
</evidence>
<sequence>MTESVDVLVAGGGVVGLTAALAMARRQYRVALLDARELKASEAPDLRVYAVNQASEQLFRVLGVWSDIQQSRHSPYEAMHVWEAKGAAIDFNSRLVGADKLGTIIEEAVIKNALLKALQQLPNVQCNPVTEIIAFEPSPEKILIHSKAKSWESQLLIVADGAESPCRKLLNVDIHNWSYHQHALVASVQTELSHQKTAYQIFNSDGPLAFLPLNTSQQCSIVWSTTPARARQLKELPEAEFNQQLTAAFQNKLGKVEVISQRFQFPLHMRHVKQYAGAHWMLTGDAAHTIHPLAGLGLNVGLQDIAEWIAIVDRSGKKEFSKTMLAEYQRARKASVWQTILLMQALKSGFANPLPPFRLLREFGLKFCNQVTPLKRLFIEHANGK</sequence>
<dbReference type="Pfam" id="PF01494">
    <property type="entry name" value="FAD_binding_3"/>
    <property type="match status" value="1"/>
</dbReference>
<evidence type="ECO:0000256" key="7">
    <source>
        <dbReference type="ARBA" id="ARBA00023033"/>
    </source>
</evidence>
<dbReference type="Gene3D" id="3.50.50.60">
    <property type="entry name" value="FAD/NAD(P)-binding domain"/>
    <property type="match status" value="2"/>
</dbReference>
<dbReference type="InterPro" id="IPR002938">
    <property type="entry name" value="FAD-bd"/>
</dbReference>
<evidence type="ECO:0000256" key="2">
    <source>
        <dbReference type="ARBA" id="ARBA00004749"/>
    </source>
</evidence>
<comment type="pathway">
    <text evidence="2">Cofactor biosynthesis; ubiquinone biosynthesis.</text>
</comment>
<evidence type="ECO:0000313" key="10">
    <source>
        <dbReference type="Proteomes" id="UP000249458"/>
    </source>
</evidence>
<dbReference type="SUPFAM" id="SSF51905">
    <property type="entry name" value="FAD/NAD(P)-binding domain"/>
    <property type="match status" value="1"/>
</dbReference>
<proteinExistence type="inferred from homology"/>
<dbReference type="GO" id="GO:0016705">
    <property type="term" value="F:oxidoreductase activity, acting on paired donors, with incorporation or reduction of molecular oxygen"/>
    <property type="evidence" value="ECO:0007669"/>
    <property type="project" value="InterPro"/>
</dbReference>
<dbReference type="InterPro" id="IPR010971">
    <property type="entry name" value="UbiH/COQ6"/>
</dbReference>
<accession>A0A364LLC2</accession>
<dbReference type="InterPro" id="IPR036188">
    <property type="entry name" value="FAD/NAD-bd_sf"/>
</dbReference>
<comment type="caution">
    <text evidence="9">The sequence shown here is derived from an EMBL/GenBank/DDBJ whole genome shotgun (WGS) entry which is preliminary data.</text>
</comment>
<protein>
    <submittedName>
        <fullName evidence="9">2-polyprenyl-6-methoxyphenol hydroxylase</fullName>
    </submittedName>
</protein>
<evidence type="ECO:0000256" key="4">
    <source>
        <dbReference type="ARBA" id="ARBA00022630"/>
    </source>
</evidence>
<evidence type="ECO:0000259" key="8">
    <source>
        <dbReference type="Pfam" id="PF01494"/>
    </source>
</evidence>
<dbReference type="NCBIfam" id="TIGR01988">
    <property type="entry name" value="Ubi-OHases"/>
    <property type="match status" value="1"/>
</dbReference>
<dbReference type="GO" id="GO:0004497">
    <property type="term" value="F:monooxygenase activity"/>
    <property type="evidence" value="ECO:0007669"/>
    <property type="project" value="UniProtKB-KW"/>
</dbReference>
<keyword evidence="6" id="KW-0560">Oxidoreductase</keyword>
<dbReference type="AlphaFoldDB" id="A0A364LLC2"/>
<gene>
    <name evidence="9" type="ORF">B1207_04010</name>
</gene>
<dbReference type="RefSeq" id="WP_112218718.1">
    <property type="nucleotide sequence ID" value="NZ_MVJN01000003.1"/>
</dbReference>